<dbReference type="AlphaFoldDB" id="A0A0F9MCK8"/>
<dbReference type="Pfam" id="PF14359">
    <property type="entry name" value="DUF4406"/>
    <property type="match status" value="1"/>
</dbReference>
<sequence length="122" mass="13836">MYKLRVYIAGPMTNGDGNTYNPEKIREALEAYSLLIRYGFLPFCPQLSLIHAMMLPQDVSYAEWLEHDFSWIDICDVVLRIPGPSKGADRECEYAEGLGIRVVEGLDNFLTAYPEPIVCKTT</sequence>
<comment type="caution">
    <text evidence="1">The sequence shown here is derived from an EMBL/GenBank/DDBJ whole genome shotgun (WGS) entry which is preliminary data.</text>
</comment>
<accession>A0A0F9MCK8</accession>
<proteinExistence type="predicted"/>
<evidence type="ECO:0000313" key="1">
    <source>
        <dbReference type="EMBL" id="KKM66927.1"/>
    </source>
</evidence>
<name>A0A0F9MCK8_9ZZZZ</name>
<evidence type="ECO:0008006" key="2">
    <source>
        <dbReference type="Google" id="ProtNLM"/>
    </source>
</evidence>
<dbReference type="EMBL" id="LAZR01010442">
    <property type="protein sequence ID" value="KKM66927.1"/>
    <property type="molecule type" value="Genomic_DNA"/>
</dbReference>
<organism evidence="1">
    <name type="scientific">marine sediment metagenome</name>
    <dbReference type="NCBI Taxonomy" id="412755"/>
    <lineage>
        <taxon>unclassified sequences</taxon>
        <taxon>metagenomes</taxon>
        <taxon>ecological metagenomes</taxon>
    </lineage>
</organism>
<dbReference type="InterPro" id="IPR025518">
    <property type="entry name" value="DUF4406"/>
</dbReference>
<protein>
    <recommendedName>
        <fullName evidence="2">DUF4406 domain-containing protein</fullName>
    </recommendedName>
</protein>
<reference evidence="1" key="1">
    <citation type="journal article" date="2015" name="Nature">
        <title>Complex archaea that bridge the gap between prokaryotes and eukaryotes.</title>
        <authorList>
            <person name="Spang A."/>
            <person name="Saw J.H."/>
            <person name="Jorgensen S.L."/>
            <person name="Zaremba-Niedzwiedzka K."/>
            <person name="Martijn J."/>
            <person name="Lind A.E."/>
            <person name="van Eijk R."/>
            <person name="Schleper C."/>
            <person name="Guy L."/>
            <person name="Ettema T.J."/>
        </authorList>
    </citation>
    <scope>NUCLEOTIDE SEQUENCE</scope>
</reference>
<gene>
    <name evidence="1" type="ORF">LCGC14_1476270</name>
</gene>
<dbReference type="Gene3D" id="3.40.50.10400">
    <property type="entry name" value="Hypothetical protein PA1492"/>
    <property type="match status" value="1"/>
</dbReference>
<dbReference type="SUPFAM" id="SSF52309">
    <property type="entry name" value="N-(deoxy)ribosyltransferase-like"/>
    <property type="match status" value="1"/>
</dbReference>